<dbReference type="PANTHER" id="PTHR43861">
    <property type="entry name" value="TRANS-ACONITATE 2-METHYLTRANSFERASE-RELATED"/>
    <property type="match status" value="1"/>
</dbReference>
<accession>A0ABN2RHQ7</accession>
<protein>
    <submittedName>
        <fullName evidence="5">Class I SAM-dependent methyltransferase</fullName>
    </submittedName>
</protein>
<evidence type="ECO:0000313" key="5">
    <source>
        <dbReference type="EMBL" id="GAA1968757.1"/>
    </source>
</evidence>
<sequence length="251" mass="27959">MGVTSSDLYDETDAQRYDEDNVSVSTPEVLNPMLDVLAELAHAGKVLEFASGTGRITVPLVNRGLDVAGIELSPHMTAKLREKMPPGRLPVVVGDMATATAPDVGNYSLVFLVFNTISNLRTQAEQVACFRNAARHLRPGGRFLIELWVPQLQRMAPDLHLAPVQFETNGHLVFDTYDLASQECMSHHYRPQPDGSVRYGSGRFRYLWAPECDLMAQLAGLELESRWADWSRSPFTSASPSHVSIWRKPEH</sequence>
<evidence type="ECO:0000256" key="2">
    <source>
        <dbReference type="ARBA" id="ARBA00022679"/>
    </source>
</evidence>
<dbReference type="InterPro" id="IPR029063">
    <property type="entry name" value="SAM-dependent_MTases_sf"/>
</dbReference>
<feature type="region of interest" description="Disordered" evidence="3">
    <location>
        <begin position="1"/>
        <end position="22"/>
    </location>
</feature>
<name>A0ABN2RHQ7_9MICO</name>
<evidence type="ECO:0000256" key="1">
    <source>
        <dbReference type="ARBA" id="ARBA00022603"/>
    </source>
</evidence>
<reference evidence="5 6" key="1">
    <citation type="journal article" date="2019" name="Int. J. Syst. Evol. Microbiol.">
        <title>The Global Catalogue of Microorganisms (GCM) 10K type strain sequencing project: providing services to taxonomists for standard genome sequencing and annotation.</title>
        <authorList>
            <consortium name="The Broad Institute Genomics Platform"/>
            <consortium name="The Broad Institute Genome Sequencing Center for Infectious Disease"/>
            <person name="Wu L."/>
            <person name="Ma J."/>
        </authorList>
    </citation>
    <scope>NUCLEOTIDE SEQUENCE [LARGE SCALE GENOMIC DNA]</scope>
    <source>
        <strain evidence="5 6">JCM 15628</strain>
    </source>
</reference>
<organism evidence="5 6">
    <name type="scientific">Terrabacter lapilli</name>
    <dbReference type="NCBI Taxonomy" id="436231"/>
    <lineage>
        <taxon>Bacteria</taxon>
        <taxon>Bacillati</taxon>
        <taxon>Actinomycetota</taxon>
        <taxon>Actinomycetes</taxon>
        <taxon>Micrococcales</taxon>
        <taxon>Intrasporangiaceae</taxon>
        <taxon>Terrabacter</taxon>
    </lineage>
</organism>
<gene>
    <name evidence="5" type="ORF">GCM10009817_05890</name>
</gene>
<dbReference type="GO" id="GO:0032259">
    <property type="term" value="P:methylation"/>
    <property type="evidence" value="ECO:0007669"/>
    <property type="project" value="UniProtKB-KW"/>
</dbReference>
<dbReference type="GO" id="GO:0008168">
    <property type="term" value="F:methyltransferase activity"/>
    <property type="evidence" value="ECO:0007669"/>
    <property type="project" value="UniProtKB-KW"/>
</dbReference>
<comment type="caution">
    <text evidence="5">The sequence shown here is derived from an EMBL/GenBank/DDBJ whole genome shotgun (WGS) entry which is preliminary data.</text>
</comment>
<feature type="domain" description="Methyltransferase" evidence="4">
    <location>
        <begin position="46"/>
        <end position="141"/>
    </location>
</feature>
<evidence type="ECO:0000259" key="4">
    <source>
        <dbReference type="Pfam" id="PF13649"/>
    </source>
</evidence>
<proteinExistence type="predicted"/>
<dbReference type="SUPFAM" id="SSF53335">
    <property type="entry name" value="S-adenosyl-L-methionine-dependent methyltransferases"/>
    <property type="match status" value="1"/>
</dbReference>
<dbReference type="EMBL" id="BAAAPU010000003">
    <property type="protein sequence ID" value="GAA1968757.1"/>
    <property type="molecule type" value="Genomic_DNA"/>
</dbReference>
<keyword evidence="6" id="KW-1185">Reference proteome</keyword>
<evidence type="ECO:0000313" key="6">
    <source>
        <dbReference type="Proteomes" id="UP001500013"/>
    </source>
</evidence>
<dbReference type="Pfam" id="PF13649">
    <property type="entry name" value="Methyltransf_25"/>
    <property type="match status" value="1"/>
</dbReference>
<keyword evidence="1 5" id="KW-0489">Methyltransferase</keyword>
<evidence type="ECO:0000256" key="3">
    <source>
        <dbReference type="SAM" id="MobiDB-lite"/>
    </source>
</evidence>
<dbReference type="CDD" id="cd02440">
    <property type="entry name" value="AdoMet_MTases"/>
    <property type="match status" value="1"/>
</dbReference>
<dbReference type="InterPro" id="IPR041698">
    <property type="entry name" value="Methyltransf_25"/>
</dbReference>
<dbReference type="PANTHER" id="PTHR43861:SF1">
    <property type="entry name" value="TRANS-ACONITATE 2-METHYLTRANSFERASE"/>
    <property type="match status" value="1"/>
</dbReference>
<dbReference type="Proteomes" id="UP001500013">
    <property type="component" value="Unassembled WGS sequence"/>
</dbReference>
<keyword evidence="2" id="KW-0808">Transferase</keyword>
<dbReference type="Gene3D" id="3.40.50.150">
    <property type="entry name" value="Vaccinia Virus protein VP39"/>
    <property type="match status" value="1"/>
</dbReference>